<evidence type="ECO:0000313" key="2">
    <source>
        <dbReference type="Ensembl" id="ENSOANP00000040261.1"/>
    </source>
</evidence>
<dbReference type="OMA" id="LRKHPCK"/>
<reference evidence="2 3" key="1">
    <citation type="journal article" date="2008" name="Nature">
        <title>Genome analysis of the platypus reveals unique signatures of evolution.</title>
        <authorList>
            <person name="Warren W.C."/>
            <person name="Hillier L.W."/>
            <person name="Marshall Graves J.A."/>
            <person name="Birney E."/>
            <person name="Ponting C.P."/>
            <person name="Grutzner F."/>
            <person name="Belov K."/>
            <person name="Miller W."/>
            <person name="Clarke L."/>
            <person name="Chinwalla A.T."/>
            <person name="Yang S.P."/>
            <person name="Heger A."/>
            <person name="Locke D.P."/>
            <person name="Miethke P."/>
            <person name="Waters P.D."/>
            <person name="Veyrunes F."/>
            <person name="Fulton L."/>
            <person name="Fulton B."/>
            <person name="Graves T."/>
            <person name="Wallis J."/>
            <person name="Puente X.S."/>
            <person name="Lopez-Otin C."/>
            <person name="Ordonez G.R."/>
            <person name="Eichler E.E."/>
            <person name="Chen L."/>
            <person name="Cheng Z."/>
            <person name="Deakin J.E."/>
            <person name="Alsop A."/>
            <person name="Thompson K."/>
            <person name="Kirby P."/>
            <person name="Papenfuss A.T."/>
            <person name="Wakefield M.J."/>
            <person name="Olender T."/>
            <person name="Lancet D."/>
            <person name="Huttley G.A."/>
            <person name="Smit A.F."/>
            <person name="Pask A."/>
            <person name="Temple-Smith P."/>
            <person name="Batzer M.A."/>
            <person name="Walker J.A."/>
            <person name="Konkel M.K."/>
            <person name="Harris R.S."/>
            <person name="Whittington C.M."/>
            <person name="Wong E.S."/>
            <person name="Gemmell N.J."/>
            <person name="Buschiazzo E."/>
            <person name="Vargas Jentzsch I.M."/>
            <person name="Merkel A."/>
            <person name="Schmitz J."/>
            <person name="Zemann A."/>
            <person name="Churakov G."/>
            <person name="Kriegs J.O."/>
            <person name="Brosius J."/>
            <person name="Murchison E.P."/>
            <person name="Sachidanandam R."/>
            <person name="Smith C."/>
            <person name="Hannon G.J."/>
            <person name="Tsend-Ayush E."/>
            <person name="McMillan D."/>
            <person name="Attenborough R."/>
            <person name="Rens W."/>
            <person name="Ferguson-Smith M."/>
            <person name="Lefevre C.M."/>
            <person name="Sharp J.A."/>
            <person name="Nicholas K.R."/>
            <person name="Ray D.A."/>
            <person name="Kube M."/>
            <person name="Reinhardt R."/>
            <person name="Pringle T.H."/>
            <person name="Taylor J."/>
            <person name="Jones R.C."/>
            <person name="Nixon B."/>
            <person name="Dacheux J.L."/>
            <person name="Niwa H."/>
            <person name="Sekita Y."/>
            <person name="Huang X."/>
            <person name="Stark A."/>
            <person name="Kheradpour P."/>
            <person name="Kellis M."/>
            <person name="Flicek P."/>
            <person name="Chen Y."/>
            <person name="Webber C."/>
            <person name="Hardison R."/>
            <person name="Nelson J."/>
            <person name="Hallsworth-Pepin K."/>
            <person name="Delehaunty K."/>
            <person name="Markovic C."/>
            <person name="Minx P."/>
            <person name="Feng Y."/>
            <person name="Kremitzki C."/>
            <person name="Mitreva M."/>
            <person name="Glasscock J."/>
            <person name="Wylie T."/>
            <person name="Wohldmann P."/>
            <person name="Thiru P."/>
            <person name="Nhan M.N."/>
            <person name="Pohl C.S."/>
            <person name="Smith S.M."/>
            <person name="Hou S."/>
            <person name="Nefedov M."/>
            <person name="de Jong P.J."/>
            <person name="Renfree M.B."/>
            <person name="Mardis E.R."/>
            <person name="Wilson R.K."/>
        </authorList>
    </citation>
    <scope>NUCLEOTIDE SEQUENCE [LARGE SCALE GENOMIC DNA]</scope>
    <source>
        <strain evidence="2 3">Glennie</strain>
    </source>
</reference>
<dbReference type="OrthoDB" id="6433824at2759"/>
<organism evidence="2 3">
    <name type="scientific">Ornithorhynchus anatinus</name>
    <name type="common">Duckbill platypus</name>
    <dbReference type="NCBI Taxonomy" id="9258"/>
    <lineage>
        <taxon>Eukaryota</taxon>
        <taxon>Metazoa</taxon>
        <taxon>Chordata</taxon>
        <taxon>Craniata</taxon>
        <taxon>Vertebrata</taxon>
        <taxon>Euteleostomi</taxon>
        <taxon>Mammalia</taxon>
        <taxon>Monotremata</taxon>
        <taxon>Ornithorhynchidae</taxon>
        <taxon>Ornithorhynchus</taxon>
    </lineage>
</organism>
<dbReference type="Bgee" id="ENSOANG00000043000">
    <property type="expression patterns" value="Expressed in testis and 6 other cell types or tissues"/>
</dbReference>
<keyword evidence="3" id="KW-1185">Reference proteome</keyword>
<evidence type="ECO:0000256" key="1">
    <source>
        <dbReference type="SAM" id="MobiDB-lite"/>
    </source>
</evidence>
<feature type="region of interest" description="Disordered" evidence="1">
    <location>
        <begin position="1"/>
        <end position="20"/>
    </location>
</feature>
<dbReference type="InterPro" id="IPR033587">
    <property type="entry name" value="M1AP"/>
</dbReference>
<dbReference type="InParanoid" id="A0A6I8NHU8"/>
<gene>
    <name evidence="2" type="primary">M1AP</name>
</gene>
<dbReference type="GeneTree" id="ENSGT00390000005656"/>
<reference evidence="2" key="2">
    <citation type="submission" date="2025-08" db="UniProtKB">
        <authorList>
            <consortium name="Ensembl"/>
        </authorList>
    </citation>
    <scope>IDENTIFICATION</scope>
    <source>
        <strain evidence="2">Glennie</strain>
    </source>
</reference>
<dbReference type="FunCoup" id="A0A6I8NHU8">
    <property type="interactions" value="226"/>
</dbReference>
<dbReference type="PANTHER" id="PTHR28642:SF1">
    <property type="entry name" value="MEIOSIS 1 ARREST PROTEIN"/>
    <property type="match status" value="1"/>
</dbReference>
<dbReference type="GO" id="GO:0007283">
    <property type="term" value="P:spermatogenesis"/>
    <property type="evidence" value="ECO:0000318"/>
    <property type="project" value="GO_Central"/>
</dbReference>
<evidence type="ECO:0000313" key="3">
    <source>
        <dbReference type="Proteomes" id="UP000002279"/>
    </source>
</evidence>
<dbReference type="Proteomes" id="UP000002279">
    <property type="component" value="Chromosome 4"/>
</dbReference>
<feature type="compositionally biased region" description="Basic residues" evidence="1">
    <location>
        <begin position="467"/>
        <end position="478"/>
    </location>
</feature>
<feature type="region of interest" description="Disordered" evidence="1">
    <location>
        <begin position="467"/>
        <end position="541"/>
    </location>
</feature>
<feature type="compositionally biased region" description="Pro residues" evidence="1">
    <location>
        <begin position="515"/>
        <end position="526"/>
    </location>
</feature>
<accession>A0A6I8NHU8</accession>
<protein>
    <submittedName>
        <fullName evidence="2">Meiosis 1 associated protein</fullName>
    </submittedName>
</protein>
<dbReference type="GO" id="GO:0007127">
    <property type="term" value="P:meiosis I"/>
    <property type="evidence" value="ECO:0007669"/>
    <property type="project" value="InterPro"/>
</dbReference>
<dbReference type="GO" id="GO:0051308">
    <property type="term" value="P:male meiosis chromosome separation"/>
    <property type="evidence" value="ECO:0000318"/>
    <property type="project" value="GO_Central"/>
</dbReference>
<proteinExistence type="predicted"/>
<feature type="compositionally biased region" description="Acidic residues" evidence="1">
    <location>
        <begin position="531"/>
        <end position="541"/>
    </location>
</feature>
<dbReference type="AlphaFoldDB" id="A0A6I8NHU8"/>
<name>A0A6I8NHU8_ORNAN</name>
<reference evidence="2" key="3">
    <citation type="submission" date="2025-09" db="UniProtKB">
        <authorList>
            <consortium name="Ensembl"/>
        </authorList>
    </citation>
    <scope>IDENTIFICATION</scope>
    <source>
        <strain evidence="2">Glennie</strain>
    </source>
</reference>
<sequence>MSSMNPGPFNRAGPGPSSSHPWQLPRLLTWTAPFPSWADICSNVCEALQNFFSLACGLAGSSRIQVLSVYVAQNQLECILPFVEVKGNFPRLQACVNELRNLPREERIRPGGECLKLAVQDGLRQFKQYSRQALVCGSVTGSTVEITVLTHQPGKRIMNELERGLRDINVDNLRRVQIIEISKGEAQEPDDDEEWSPLLMEQTDSPASLTLGSVLDLQMVGNEVVGLEMFFKSWLQDQGADREHLHLFLPAATAADPAALPGAADTPVCLKCDIQERMLSPSLLGGPASGPGRKTGGGEDLQASYQITAHPGAPLYRLHVIRALRSKGVCESVLYGLPLILRPTGCWQLDWDELEQNQHRFHALCHALLKRGWLLLAESQFRFPGSGLRDPSLGSFYVILPSNSFSLLVKAVASRELLLPCPLPALPDGPEATALGDVESALDRLLVEPTYNPLQAVTHLYRHLRRKLTKSPRSRSLARRGELQSSEQAPPAQPKRARATVVAPIKTSTVSSSLPGPPPGPKPSSEPPLFSEEDEEFLLGM</sequence>
<dbReference type="Ensembl" id="ENSOANT00000051769.1">
    <property type="protein sequence ID" value="ENSOANP00000040261.1"/>
    <property type="gene ID" value="ENSOANG00000043000.1"/>
</dbReference>
<dbReference type="PANTHER" id="PTHR28642">
    <property type="entry name" value="MEIOSIS 1 ARREST PROTEIN"/>
    <property type="match status" value="1"/>
</dbReference>